<protein>
    <recommendedName>
        <fullName evidence="4">RNA polymerase sigma factor 70 region 4 type 2 domain-containing protein</fullName>
    </recommendedName>
</protein>
<dbReference type="InterPro" id="IPR039425">
    <property type="entry name" value="RNA_pol_sigma-70-like"/>
</dbReference>
<dbReference type="SUPFAM" id="SSF88659">
    <property type="entry name" value="Sigma3 and sigma4 domains of RNA polymerase sigma factors"/>
    <property type="match status" value="1"/>
</dbReference>
<dbReference type="PANTHER" id="PTHR43133">
    <property type="entry name" value="RNA POLYMERASE ECF-TYPE SIGMA FACTO"/>
    <property type="match status" value="1"/>
</dbReference>
<dbReference type="InterPro" id="IPR013249">
    <property type="entry name" value="RNA_pol_sigma70_r4_t2"/>
</dbReference>
<comment type="caution">
    <text evidence="5">The sequence shown here is derived from an EMBL/GenBank/DDBJ whole genome shotgun (WGS) entry which is preliminary data.</text>
</comment>
<keyword evidence="3" id="KW-0804">Transcription</keyword>
<reference evidence="6" key="1">
    <citation type="submission" date="2017-09" db="EMBL/GenBank/DDBJ databases">
        <title>Depth-based differentiation of microbial function through sediment-hosted aquifers and enrichment of novel symbionts in the deep terrestrial subsurface.</title>
        <authorList>
            <person name="Probst A.J."/>
            <person name="Ladd B."/>
            <person name="Jarett J.K."/>
            <person name="Geller-Mcgrath D.E."/>
            <person name="Sieber C.M.K."/>
            <person name="Emerson J.B."/>
            <person name="Anantharaman K."/>
            <person name="Thomas B.C."/>
            <person name="Malmstrom R."/>
            <person name="Stieglmeier M."/>
            <person name="Klingl A."/>
            <person name="Woyke T."/>
            <person name="Ryan C.M."/>
            <person name="Banfield J.F."/>
        </authorList>
    </citation>
    <scope>NUCLEOTIDE SEQUENCE [LARGE SCALE GENOMIC DNA]</scope>
</reference>
<accession>A0A2M7B790</accession>
<dbReference type="AlphaFoldDB" id="A0A2M7B790"/>
<keyword evidence="1" id="KW-0805">Transcription regulation</keyword>
<evidence type="ECO:0000256" key="3">
    <source>
        <dbReference type="ARBA" id="ARBA00023163"/>
    </source>
</evidence>
<dbReference type="InterPro" id="IPR013324">
    <property type="entry name" value="RNA_pol_sigma_r3/r4-like"/>
</dbReference>
<proteinExistence type="predicted"/>
<feature type="domain" description="RNA polymerase sigma factor 70 region 4 type 2" evidence="4">
    <location>
        <begin position="66"/>
        <end position="114"/>
    </location>
</feature>
<dbReference type="PANTHER" id="PTHR43133:SF60">
    <property type="entry name" value="RNA POLYMERASE SIGMA FACTOR SIGV"/>
    <property type="match status" value="1"/>
</dbReference>
<dbReference type="GO" id="GO:0006352">
    <property type="term" value="P:DNA-templated transcription initiation"/>
    <property type="evidence" value="ECO:0007669"/>
    <property type="project" value="InterPro"/>
</dbReference>
<evidence type="ECO:0000256" key="1">
    <source>
        <dbReference type="ARBA" id="ARBA00023015"/>
    </source>
</evidence>
<evidence type="ECO:0000256" key="2">
    <source>
        <dbReference type="ARBA" id="ARBA00023082"/>
    </source>
</evidence>
<dbReference type="Gene3D" id="1.10.10.10">
    <property type="entry name" value="Winged helix-like DNA-binding domain superfamily/Winged helix DNA-binding domain"/>
    <property type="match status" value="1"/>
</dbReference>
<dbReference type="NCBIfam" id="TIGR02937">
    <property type="entry name" value="sigma70-ECF"/>
    <property type="match status" value="1"/>
</dbReference>
<name>A0A2M7B790_9BACT</name>
<sequence length="128" mass="14394">MFSIAKNAAINFLKKKRTIPFSEFSARGGSAFGGENADGENVLSEKLVDPSPLPHELLERKEIGDILAKAMEKLSPKYRMVLFLRHNDHFTFREISESLGEPIDTVKSRHRRGLILLRKEILNASTSA</sequence>
<dbReference type="EMBL" id="PEVI01000005">
    <property type="protein sequence ID" value="PIU98984.1"/>
    <property type="molecule type" value="Genomic_DNA"/>
</dbReference>
<dbReference type="CDD" id="cd06171">
    <property type="entry name" value="Sigma70_r4"/>
    <property type="match status" value="1"/>
</dbReference>
<organism evidence="5 6">
    <name type="scientific">Candidatus Wolfebacteria bacterium CG03_land_8_20_14_0_80_39_317</name>
    <dbReference type="NCBI Taxonomy" id="1975068"/>
    <lineage>
        <taxon>Bacteria</taxon>
        <taxon>Candidatus Wolfeibacteriota</taxon>
    </lineage>
</organism>
<dbReference type="InterPro" id="IPR014284">
    <property type="entry name" value="RNA_pol_sigma-70_dom"/>
</dbReference>
<keyword evidence="2" id="KW-0731">Sigma factor</keyword>
<evidence type="ECO:0000313" key="5">
    <source>
        <dbReference type="EMBL" id="PIU98984.1"/>
    </source>
</evidence>
<dbReference type="GO" id="GO:0003677">
    <property type="term" value="F:DNA binding"/>
    <property type="evidence" value="ECO:0007669"/>
    <property type="project" value="InterPro"/>
</dbReference>
<dbReference type="GO" id="GO:0016987">
    <property type="term" value="F:sigma factor activity"/>
    <property type="evidence" value="ECO:0007669"/>
    <property type="project" value="UniProtKB-KW"/>
</dbReference>
<evidence type="ECO:0000313" key="6">
    <source>
        <dbReference type="Proteomes" id="UP000231704"/>
    </source>
</evidence>
<dbReference type="InterPro" id="IPR036388">
    <property type="entry name" value="WH-like_DNA-bd_sf"/>
</dbReference>
<evidence type="ECO:0000259" key="4">
    <source>
        <dbReference type="Pfam" id="PF08281"/>
    </source>
</evidence>
<dbReference type="Pfam" id="PF08281">
    <property type="entry name" value="Sigma70_r4_2"/>
    <property type="match status" value="1"/>
</dbReference>
<gene>
    <name evidence="5" type="ORF">COS60_00130</name>
</gene>
<dbReference type="Proteomes" id="UP000231704">
    <property type="component" value="Unassembled WGS sequence"/>
</dbReference>